<name>A0A1H7V3J6_HALLR</name>
<gene>
    <name evidence="4" type="ORF">SAMN04488691_11632</name>
</gene>
<dbReference type="RefSeq" id="WP_074796784.1">
    <property type="nucleotide sequence ID" value="NZ_FOAD01000016.1"/>
</dbReference>
<dbReference type="PANTHER" id="PTHR34236">
    <property type="entry name" value="DIMETHYL SULFOXIDE REDUCTASE TRANSCRIPTIONAL ACTIVATOR"/>
    <property type="match status" value="1"/>
</dbReference>
<feature type="domain" description="HTH bat-type" evidence="3">
    <location>
        <begin position="157"/>
        <end position="208"/>
    </location>
</feature>
<keyword evidence="2" id="KW-0804">Transcription</keyword>
<evidence type="ECO:0000313" key="5">
    <source>
        <dbReference type="Proteomes" id="UP000183894"/>
    </source>
</evidence>
<sequence>MSTVATLRVPASTFVLDDALARHPSIEARLLRSVQVDSASTTPSVWVRGNDATLVEPALRSDPSVSAHSKVVSSKQGGVYRIGFEALSDPILRLFADTRLTVVDSYAQGSEWVFRVLAEKRDSLRALTETWEQNGLTHTVERISDCTEAADPSRFGLTEAQHRTLVTAFREGYYEVPRDSDITGVANMLGISHQATSQRLRRGHERLVQNALVQRLTPEFPF</sequence>
<dbReference type="EMBL" id="FOAD01000016">
    <property type="protein sequence ID" value="SEM03720.1"/>
    <property type="molecule type" value="Genomic_DNA"/>
</dbReference>
<proteinExistence type="predicted"/>
<evidence type="ECO:0000256" key="1">
    <source>
        <dbReference type="ARBA" id="ARBA00023015"/>
    </source>
</evidence>
<dbReference type="AlphaFoldDB" id="A0A1H7V3J6"/>
<reference evidence="4 5" key="1">
    <citation type="submission" date="2016-10" db="EMBL/GenBank/DDBJ databases">
        <authorList>
            <person name="de Groot N.N."/>
        </authorList>
    </citation>
    <scope>NUCLEOTIDE SEQUENCE [LARGE SCALE GENOMIC DNA]</scope>
    <source>
        <strain evidence="4 5">CDM_5</strain>
    </source>
</reference>
<dbReference type="PANTHER" id="PTHR34236:SF1">
    <property type="entry name" value="DIMETHYL SULFOXIDE REDUCTASE TRANSCRIPTIONAL ACTIVATOR"/>
    <property type="match status" value="1"/>
</dbReference>
<protein>
    <submittedName>
        <fullName evidence="4">HTH DNA binding domain-containing protein</fullName>
    </submittedName>
</protein>
<accession>A0A1H7V3J6</accession>
<keyword evidence="1" id="KW-0805">Transcription regulation</keyword>
<evidence type="ECO:0000313" key="4">
    <source>
        <dbReference type="EMBL" id="SEM03720.1"/>
    </source>
</evidence>
<organism evidence="4 5">
    <name type="scientific">Haloferax larsenii</name>
    <dbReference type="NCBI Taxonomy" id="302484"/>
    <lineage>
        <taxon>Archaea</taxon>
        <taxon>Methanobacteriati</taxon>
        <taxon>Methanobacteriota</taxon>
        <taxon>Stenosarchaea group</taxon>
        <taxon>Halobacteria</taxon>
        <taxon>Halobacteriales</taxon>
        <taxon>Haloferacaceae</taxon>
        <taxon>Haloferax</taxon>
    </lineage>
</organism>
<evidence type="ECO:0000259" key="3">
    <source>
        <dbReference type="Pfam" id="PF04967"/>
    </source>
</evidence>
<dbReference type="InterPro" id="IPR007050">
    <property type="entry name" value="HTH_bacterioopsin"/>
</dbReference>
<evidence type="ECO:0000256" key="2">
    <source>
        <dbReference type="ARBA" id="ARBA00023163"/>
    </source>
</evidence>
<dbReference type="Proteomes" id="UP000183894">
    <property type="component" value="Unassembled WGS sequence"/>
</dbReference>
<dbReference type="Pfam" id="PF04967">
    <property type="entry name" value="HTH_10"/>
    <property type="match status" value="1"/>
</dbReference>